<dbReference type="NCBIfam" id="NF038194">
    <property type="entry name" value="AlgK_TPR_lipo"/>
    <property type="match status" value="1"/>
</dbReference>
<dbReference type="SUPFAM" id="SSF81901">
    <property type="entry name" value="HCP-like"/>
    <property type="match status" value="2"/>
</dbReference>
<comment type="caution">
    <text evidence="1">The sequence shown here is derived from an EMBL/GenBank/DDBJ whole genome shotgun (WGS) entry which is preliminary data.</text>
</comment>
<dbReference type="Proteomes" id="UP000185578">
    <property type="component" value="Unassembled WGS sequence"/>
</dbReference>
<evidence type="ECO:0000313" key="2">
    <source>
        <dbReference type="Proteomes" id="UP000185578"/>
    </source>
</evidence>
<dbReference type="PANTHER" id="PTHR11102">
    <property type="entry name" value="SEL-1-LIKE PROTEIN"/>
    <property type="match status" value="1"/>
</dbReference>
<accession>A0A1Q8EW20</accession>
<dbReference type="InterPro" id="IPR053440">
    <property type="entry name" value="Alginate_biosynth_AlgK"/>
</dbReference>
<sequence length="512" mass="55680">MTVPTHTSVAAAAGCDRVRSARKGGQRVGSETPSAADNVRYAAERSLRQRLQGSALLLPLAAAIALAGCAGLPDQRLANEALKRGDTVLAEQNYRQLADLGYSEAQVGLADIQMETRDPAKIREAEATYRAAADTSPRAQARLGRLLVAKPGSTEAEHHEAEGLLKKAFANGEGNTLIPLAMLYLQYPQSFPNIDAQQQISQWRSAGYPEAGLAQVLLYRTQGTYDQHLAEVERICKAALNVTDICYVELATVYQKRAQPEQQAALIKQLQDGYARGAIGAQRVDSVARVLGDASLGQTDEKTAQALLEPIAPGYPASWVTLAQLLYDFPELGDVDKMMQYLDNGRAADQPRAELLLGKLYYEGKLVPADAKVAEQHFKQAQGKEVAADYYLGQIYRRGYLGQVYPQKALDHLLTAARNGQNSADFAIAQLFSQGKGTKPDPLNAYVFSQLAKTQDTPQANELAQQLDAQLPPAQRAEAQRLLQQEQAVRGALSQNTLELHALQEEDGEESL</sequence>
<evidence type="ECO:0000313" key="1">
    <source>
        <dbReference type="EMBL" id="OLF55989.1"/>
    </source>
</evidence>
<dbReference type="RefSeq" id="WP_075117977.1">
    <property type="nucleotide sequence ID" value="NZ_MSCT01000005.1"/>
</dbReference>
<reference evidence="1 2" key="1">
    <citation type="submission" date="2016-12" db="EMBL/GenBank/DDBJ databases">
        <authorList>
            <person name="Song W.-J."/>
            <person name="Kurnit D.M."/>
        </authorList>
    </citation>
    <scope>NUCLEOTIDE SEQUENCE [LARGE SCALE GENOMIC DNA]</scope>
    <source>
        <strain evidence="1 2">PCL1601</strain>
    </source>
</reference>
<proteinExistence type="predicted"/>
<protein>
    <submittedName>
        <fullName evidence="1">Alginate biosynthesis protein</fullName>
    </submittedName>
</protein>
<organism evidence="1 2">
    <name type="scientific">Pseudomonas chlororaphis</name>
    <dbReference type="NCBI Taxonomy" id="587753"/>
    <lineage>
        <taxon>Bacteria</taxon>
        <taxon>Pseudomonadati</taxon>
        <taxon>Pseudomonadota</taxon>
        <taxon>Gammaproteobacteria</taxon>
        <taxon>Pseudomonadales</taxon>
        <taxon>Pseudomonadaceae</taxon>
        <taxon>Pseudomonas</taxon>
    </lineage>
</organism>
<dbReference type="SMART" id="SM00671">
    <property type="entry name" value="SEL1"/>
    <property type="match status" value="4"/>
</dbReference>
<name>A0A1Q8EW20_9PSED</name>
<dbReference type="Gene3D" id="1.25.40.10">
    <property type="entry name" value="Tetratricopeptide repeat domain"/>
    <property type="match status" value="1"/>
</dbReference>
<gene>
    <name evidence="1" type="ORF">BTN82_04590</name>
</gene>
<dbReference type="PANTHER" id="PTHR11102:SF160">
    <property type="entry name" value="ERAD-ASSOCIATED E3 UBIQUITIN-PROTEIN LIGASE COMPONENT HRD3"/>
    <property type="match status" value="1"/>
</dbReference>
<dbReference type="InterPro" id="IPR050767">
    <property type="entry name" value="Sel1_AlgK"/>
</dbReference>
<dbReference type="EMBL" id="MSCT01000005">
    <property type="protein sequence ID" value="OLF55989.1"/>
    <property type="molecule type" value="Genomic_DNA"/>
</dbReference>
<dbReference type="InterPro" id="IPR006597">
    <property type="entry name" value="Sel1-like"/>
</dbReference>
<dbReference type="AlphaFoldDB" id="A0A1Q8EW20"/>
<dbReference type="InterPro" id="IPR011990">
    <property type="entry name" value="TPR-like_helical_dom_sf"/>
</dbReference>